<dbReference type="GO" id="GO:0047527">
    <property type="term" value="F:2,3-dihydroxybenzoate-serine ligase activity"/>
    <property type="evidence" value="ECO:0007669"/>
    <property type="project" value="TreeGrafter"/>
</dbReference>
<dbReference type="FunFam" id="3.40.50.980:FF:000002">
    <property type="entry name" value="Enterobactin synthetase component F"/>
    <property type="match status" value="1"/>
</dbReference>
<dbReference type="InterPro" id="IPR045851">
    <property type="entry name" value="AMP-bd_C_sf"/>
</dbReference>
<dbReference type="InterPro" id="IPR036736">
    <property type="entry name" value="ACP-like_sf"/>
</dbReference>
<keyword evidence="3" id="KW-0597">Phosphoprotein</keyword>
<evidence type="ECO:0000256" key="3">
    <source>
        <dbReference type="ARBA" id="ARBA00022553"/>
    </source>
</evidence>
<dbReference type="GO" id="GO:0009366">
    <property type="term" value="C:enterobactin synthetase complex"/>
    <property type="evidence" value="ECO:0007669"/>
    <property type="project" value="TreeGrafter"/>
</dbReference>
<dbReference type="SUPFAM" id="SSF52777">
    <property type="entry name" value="CoA-dependent acyltransferases"/>
    <property type="match status" value="2"/>
</dbReference>
<dbReference type="InterPro" id="IPR010071">
    <property type="entry name" value="AA_adenyl_dom"/>
</dbReference>
<sequence length="1375" mass="147292">MTVTTGAARGLEDAYPLAALQAGMLYHSAYEPDAATYHDLTTITLRGMFDAGAFEAALAEVTARHPVLRTSIDLTGFSEPLQLVHRSATLPLEVTDLAGFSGDPEEAGRRLAEWSEAEKRRPFDWASPPLARAHVHVLPGELFAFSLSFHHAILDGWSVAALVTELLQRYHGHLTGEPVPLTRPGAAFRELVAAERAAVAAPETRDFWQARMAGAPGTRLPRLPGPHGEPGAEVLRLPLPAELLERLGGAARGLAVPLRTLLLAAHLRVLALVTGESEVMTGLVTHSRPESEAGEEVLGLFLNTVPLRLDVTAPTWAELVREVFEAEVALLPHRRYPLFEIQRAAGRSPLLDVLFDFRDFHVYRGLPGVEIVDQDFFEQTDVPFAAAFGRSREHGGFDLTLTYDRAQFDAGQVARFGELYLVALHQAADPGDDPRSEGPYLERDAAAIDGWNATARTYPDAALHELIAAQAARTPAAPAVCYDGTWLSYRELTERAGAVTARLTAAGTRPGDVVGVCLERGPDLLPALLGVLGAGAAYLPLEPGLPTERLAYMIEDARARTVLTGAASTTVLPAGVALPLTGPEPDPAALPRTGPEPDPAALPRTGPAAGPVAATGLALEPAADSPDVPGSPARVHPDSPAYVIFTSGSTGRPKGVGVSHRAIVNRLLWMQEAFGLAPDERVLHKTPLSFDVSVWELFWPLITGAGLVVAEPDAHRDGARLAALAAAHDVTTMHFVPSMLELFLDEPDLPALRRVICSGEALGAELAARCHDRLPHTELHNLYGPTEAAVDVTWHPYEPGEPSVPIGRPVANTRLEVLDAGGRRVPVGTPGELCLGGVQLARGYVSRPGLTAERFVPDPYGPPGARLYRTGDLARWLPTGEIQYLGRTDFQVKIRGQRVELGEIEALLTAEASVRAAVVVLRGERLVAYVVPENGSANGSENDAAGGSDAPHTDSGGSDAPNTDAAGPAAPAGRLPDLAAALRTRLPEYMIPAAWVPLDALPVTANGKLDRAALPDPGDAGRAPYLPPRDPFEARLATLWEETLGVDAIGVHDDFFALGGHSLLALRLTMRLRKELGRDVPLSSVLTAPTVAGLAAELRRPQDNDGAPRRIVPLRPTGDRDPVFLFHALGGQVFRYLPLTRHLGPDQPVYAVQAAGLAPGERPHATLAEMVDDYTAHLLEVRPHGPYVLGGYCIGGNIALETARRLRELGEEVPLVVLFYSDANEPVLRASLEDDAVLLTHALAGGKVQVNLDDLHRMSPDERLLAVIDAAARADTLQPDTADLRQARRFVDVFRANAHAVGHYRHDPYDGDVLLYSPAAEGVPPDDMGWRDVVTGRLRISPIHGERFTVMYEPRVALAAAELRSSIDHGLTSDD</sequence>
<dbReference type="Pfam" id="PF00668">
    <property type="entry name" value="Condensation"/>
    <property type="match status" value="1"/>
</dbReference>
<protein>
    <submittedName>
        <fullName evidence="6">Amino acid adenylation domain-containing protein</fullName>
    </submittedName>
</protein>
<dbReference type="CDD" id="cd17646">
    <property type="entry name" value="A_NRPS_AB3403-like"/>
    <property type="match status" value="1"/>
</dbReference>
<evidence type="ECO:0000256" key="4">
    <source>
        <dbReference type="SAM" id="MobiDB-lite"/>
    </source>
</evidence>
<dbReference type="InterPro" id="IPR006162">
    <property type="entry name" value="Ppantetheine_attach_site"/>
</dbReference>
<dbReference type="GO" id="GO:0043041">
    <property type="term" value="P:amino acid activation for nonribosomal peptide biosynthetic process"/>
    <property type="evidence" value="ECO:0007669"/>
    <property type="project" value="TreeGrafter"/>
</dbReference>
<dbReference type="FunFam" id="1.10.1200.10:FF:000016">
    <property type="entry name" value="Non-ribosomal peptide synthase"/>
    <property type="match status" value="1"/>
</dbReference>
<dbReference type="PANTHER" id="PTHR45527:SF1">
    <property type="entry name" value="FATTY ACID SYNTHASE"/>
    <property type="match status" value="1"/>
</dbReference>
<dbReference type="GO" id="GO:0072330">
    <property type="term" value="P:monocarboxylic acid biosynthetic process"/>
    <property type="evidence" value="ECO:0007669"/>
    <property type="project" value="UniProtKB-ARBA"/>
</dbReference>
<dbReference type="InterPro" id="IPR000873">
    <property type="entry name" value="AMP-dep_synth/lig_dom"/>
</dbReference>
<dbReference type="Proteomes" id="UP000238312">
    <property type="component" value="Unassembled WGS sequence"/>
</dbReference>
<name>A0A2T0N5S1_9ACTN</name>
<dbReference type="Pfam" id="PF00975">
    <property type="entry name" value="Thioesterase"/>
    <property type="match status" value="1"/>
</dbReference>
<dbReference type="PROSITE" id="PS00012">
    <property type="entry name" value="PHOSPHOPANTETHEINE"/>
    <property type="match status" value="1"/>
</dbReference>
<dbReference type="InterPro" id="IPR001242">
    <property type="entry name" value="Condensation_dom"/>
</dbReference>
<dbReference type="Gene3D" id="3.40.50.1820">
    <property type="entry name" value="alpha/beta hydrolase"/>
    <property type="match status" value="1"/>
</dbReference>
<dbReference type="InterPro" id="IPR023213">
    <property type="entry name" value="CAT-like_dom_sf"/>
</dbReference>
<dbReference type="GO" id="GO:0008610">
    <property type="term" value="P:lipid biosynthetic process"/>
    <property type="evidence" value="ECO:0007669"/>
    <property type="project" value="UniProtKB-ARBA"/>
</dbReference>
<dbReference type="SUPFAM" id="SSF53474">
    <property type="entry name" value="alpha/beta-Hydrolases"/>
    <property type="match status" value="1"/>
</dbReference>
<dbReference type="Gene3D" id="3.30.300.30">
    <property type="match status" value="1"/>
</dbReference>
<evidence type="ECO:0000256" key="1">
    <source>
        <dbReference type="ARBA" id="ARBA00001957"/>
    </source>
</evidence>
<dbReference type="Gene3D" id="3.30.559.30">
    <property type="entry name" value="Nonribosomal peptide synthetase, condensation domain"/>
    <property type="match status" value="1"/>
</dbReference>
<dbReference type="InterPro" id="IPR020845">
    <property type="entry name" value="AMP-binding_CS"/>
</dbReference>
<dbReference type="InterPro" id="IPR009081">
    <property type="entry name" value="PP-bd_ACP"/>
</dbReference>
<dbReference type="Gene3D" id="1.10.1200.10">
    <property type="entry name" value="ACP-like"/>
    <property type="match status" value="1"/>
</dbReference>
<evidence type="ECO:0000313" key="6">
    <source>
        <dbReference type="EMBL" id="PRX67710.1"/>
    </source>
</evidence>
<feature type="compositionally biased region" description="Pro residues" evidence="4">
    <location>
        <begin position="582"/>
        <end position="600"/>
    </location>
</feature>
<feature type="domain" description="Carrier" evidence="5">
    <location>
        <begin position="1027"/>
        <end position="1102"/>
    </location>
</feature>
<dbReference type="PANTHER" id="PTHR45527">
    <property type="entry name" value="NONRIBOSOMAL PEPTIDE SYNTHETASE"/>
    <property type="match status" value="1"/>
</dbReference>
<feature type="region of interest" description="Disordered" evidence="4">
    <location>
        <begin position="934"/>
        <end position="973"/>
    </location>
</feature>
<dbReference type="OrthoDB" id="3671989at2"/>
<dbReference type="Pfam" id="PF00501">
    <property type="entry name" value="AMP-binding"/>
    <property type="match status" value="1"/>
</dbReference>
<dbReference type="EMBL" id="PVNG01000004">
    <property type="protein sequence ID" value="PRX67710.1"/>
    <property type="molecule type" value="Genomic_DNA"/>
</dbReference>
<dbReference type="Gene3D" id="3.30.559.10">
    <property type="entry name" value="Chloramphenicol acetyltransferase-like domain"/>
    <property type="match status" value="1"/>
</dbReference>
<organism evidence="6 7">
    <name type="scientific">Nonomuraea fuscirosea</name>
    <dbReference type="NCBI Taxonomy" id="1291556"/>
    <lineage>
        <taxon>Bacteria</taxon>
        <taxon>Bacillati</taxon>
        <taxon>Actinomycetota</taxon>
        <taxon>Actinomycetes</taxon>
        <taxon>Streptosporangiales</taxon>
        <taxon>Streptosporangiaceae</taxon>
        <taxon>Nonomuraea</taxon>
    </lineage>
</organism>
<evidence type="ECO:0000256" key="2">
    <source>
        <dbReference type="ARBA" id="ARBA00022450"/>
    </source>
</evidence>
<evidence type="ECO:0000259" key="5">
    <source>
        <dbReference type="PROSITE" id="PS50075"/>
    </source>
</evidence>
<dbReference type="SUPFAM" id="SSF47336">
    <property type="entry name" value="ACP-like"/>
    <property type="match status" value="1"/>
</dbReference>
<reference evidence="6 7" key="1">
    <citation type="submission" date="2018-03" db="EMBL/GenBank/DDBJ databases">
        <title>Genomic Encyclopedia of Type Strains, Phase III (KMG-III): the genomes of soil and plant-associated and newly described type strains.</title>
        <authorList>
            <person name="Whitman W."/>
        </authorList>
    </citation>
    <scope>NUCLEOTIDE SEQUENCE [LARGE SCALE GENOMIC DNA]</scope>
    <source>
        <strain evidence="6 7">CGMCC 4.7104</strain>
    </source>
</reference>
<dbReference type="GO" id="GO:0005829">
    <property type="term" value="C:cytosol"/>
    <property type="evidence" value="ECO:0007669"/>
    <property type="project" value="TreeGrafter"/>
</dbReference>
<gene>
    <name evidence="6" type="ORF">B0I32_104467</name>
</gene>
<evidence type="ECO:0000313" key="7">
    <source>
        <dbReference type="Proteomes" id="UP000238312"/>
    </source>
</evidence>
<keyword evidence="7" id="KW-1185">Reference proteome</keyword>
<dbReference type="InterPro" id="IPR029058">
    <property type="entry name" value="AB_hydrolase_fold"/>
</dbReference>
<feature type="compositionally biased region" description="Low complexity" evidence="4">
    <location>
        <begin position="964"/>
        <end position="973"/>
    </location>
</feature>
<dbReference type="SMART" id="SM00823">
    <property type="entry name" value="PKS_PP"/>
    <property type="match status" value="1"/>
</dbReference>
<dbReference type="GO" id="GO:0009239">
    <property type="term" value="P:enterobactin biosynthetic process"/>
    <property type="evidence" value="ECO:0007669"/>
    <property type="project" value="TreeGrafter"/>
</dbReference>
<accession>A0A2T0N5S1</accession>
<dbReference type="PROSITE" id="PS50075">
    <property type="entry name" value="CARRIER"/>
    <property type="match status" value="1"/>
</dbReference>
<dbReference type="InterPro" id="IPR001031">
    <property type="entry name" value="Thioesterase"/>
</dbReference>
<proteinExistence type="predicted"/>
<dbReference type="FunFam" id="2.30.38.10:FF:000001">
    <property type="entry name" value="Non-ribosomal peptide synthetase PvdI"/>
    <property type="match status" value="1"/>
</dbReference>
<dbReference type="RefSeq" id="WP_106238017.1">
    <property type="nucleotide sequence ID" value="NZ_PVNG01000004.1"/>
</dbReference>
<dbReference type="NCBIfam" id="TIGR01733">
    <property type="entry name" value="AA-adenyl-dom"/>
    <property type="match status" value="1"/>
</dbReference>
<dbReference type="Gene3D" id="2.30.38.10">
    <property type="entry name" value="Luciferase, Domain 3"/>
    <property type="match status" value="1"/>
</dbReference>
<comment type="cofactor">
    <cofactor evidence="1">
        <name>pantetheine 4'-phosphate</name>
        <dbReference type="ChEBI" id="CHEBI:47942"/>
    </cofactor>
</comment>
<dbReference type="SUPFAM" id="SSF56801">
    <property type="entry name" value="Acetyl-CoA synthetase-like"/>
    <property type="match status" value="1"/>
</dbReference>
<dbReference type="Pfam" id="PF00550">
    <property type="entry name" value="PP-binding"/>
    <property type="match status" value="1"/>
</dbReference>
<keyword evidence="2" id="KW-0596">Phosphopantetheine</keyword>
<feature type="region of interest" description="Disordered" evidence="4">
    <location>
        <begin position="579"/>
        <end position="612"/>
    </location>
</feature>
<dbReference type="PROSITE" id="PS00455">
    <property type="entry name" value="AMP_BINDING"/>
    <property type="match status" value="1"/>
</dbReference>
<comment type="caution">
    <text evidence="6">The sequence shown here is derived from an EMBL/GenBank/DDBJ whole genome shotgun (WGS) entry which is preliminary data.</text>
</comment>
<dbReference type="GO" id="GO:0031177">
    <property type="term" value="F:phosphopantetheine binding"/>
    <property type="evidence" value="ECO:0007669"/>
    <property type="project" value="InterPro"/>
</dbReference>
<dbReference type="InterPro" id="IPR020806">
    <property type="entry name" value="PKS_PP-bd"/>
</dbReference>
<dbReference type="Gene3D" id="3.40.50.980">
    <property type="match status" value="2"/>
</dbReference>